<dbReference type="InterPro" id="IPR001098">
    <property type="entry name" value="DNA-dir_DNA_pol_A_palm_dom"/>
</dbReference>
<dbReference type="InterPro" id="IPR043502">
    <property type="entry name" value="DNA/RNA_pol_sf"/>
</dbReference>
<accession>A0A850RAK8</accession>
<name>A0A850RAK8_9GAMM</name>
<organism evidence="6 7">
    <name type="scientific">Allochromatium humboldtianum</name>
    <dbReference type="NCBI Taxonomy" id="504901"/>
    <lineage>
        <taxon>Bacteria</taxon>
        <taxon>Pseudomonadati</taxon>
        <taxon>Pseudomonadota</taxon>
        <taxon>Gammaproteobacteria</taxon>
        <taxon>Chromatiales</taxon>
        <taxon>Chromatiaceae</taxon>
        <taxon>Allochromatium</taxon>
    </lineage>
</organism>
<dbReference type="GO" id="GO:0003887">
    <property type="term" value="F:DNA-directed DNA polymerase activity"/>
    <property type="evidence" value="ECO:0007669"/>
    <property type="project" value="UniProtKB-EC"/>
</dbReference>
<dbReference type="InterPro" id="IPR002298">
    <property type="entry name" value="DNA_polymerase_A"/>
</dbReference>
<comment type="caution">
    <text evidence="6">The sequence shown here is derived from an EMBL/GenBank/DDBJ whole genome shotgun (WGS) entry which is preliminary data.</text>
</comment>
<dbReference type="GO" id="GO:0003677">
    <property type="term" value="F:DNA binding"/>
    <property type="evidence" value="ECO:0007669"/>
    <property type="project" value="InterPro"/>
</dbReference>
<comment type="subunit">
    <text evidence="1">Single-chain monomer with multiple functions.</text>
</comment>
<dbReference type="SMART" id="SM00482">
    <property type="entry name" value="POLAc"/>
    <property type="match status" value="1"/>
</dbReference>
<gene>
    <name evidence="6" type="ORF">HW932_01785</name>
</gene>
<evidence type="ECO:0000256" key="1">
    <source>
        <dbReference type="ARBA" id="ARBA00011541"/>
    </source>
</evidence>
<feature type="domain" description="DNA-directed DNA polymerase family A palm" evidence="5">
    <location>
        <begin position="324"/>
        <end position="559"/>
    </location>
</feature>
<proteinExistence type="predicted"/>
<dbReference type="RefSeq" id="WP_176974784.1">
    <property type="nucleotide sequence ID" value="NZ_JABZEO010000001.1"/>
</dbReference>
<dbReference type="Proteomes" id="UP000592294">
    <property type="component" value="Unassembled WGS sequence"/>
</dbReference>
<comment type="catalytic activity">
    <reaction evidence="4">
        <text>DNA(n) + a 2'-deoxyribonucleoside 5'-triphosphate = DNA(n+1) + diphosphate</text>
        <dbReference type="Rhea" id="RHEA:22508"/>
        <dbReference type="Rhea" id="RHEA-COMP:17339"/>
        <dbReference type="Rhea" id="RHEA-COMP:17340"/>
        <dbReference type="ChEBI" id="CHEBI:33019"/>
        <dbReference type="ChEBI" id="CHEBI:61560"/>
        <dbReference type="ChEBI" id="CHEBI:173112"/>
        <dbReference type="EC" id="2.7.7.7"/>
    </reaction>
</comment>
<dbReference type="GO" id="GO:0006302">
    <property type="term" value="P:double-strand break repair"/>
    <property type="evidence" value="ECO:0007669"/>
    <property type="project" value="TreeGrafter"/>
</dbReference>
<dbReference type="EC" id="2.7.7.7" evidence="2"/>
<evidence type="ECO:0000313" key="7">
    <source>
        <dbReference type="Proteomes" id="UP000592294"/>
    </source>
</evidence>
<dbReference type="Pfam" id="PF00476">
    <property type="entry name" value="DNA_pol_A"/>
    <property type="match status" value="1"/>
</dbReference>
<protein>
    <recommendedName>
        <fullName evidence="2">DNA-directed DNA polymerase</fullName>
        <ecNumber evidence="2">2.7.7.7</ecNumber>
    </recommendedName>
</protein>
<sequence>MRELCVDLETHYASDYSLKTLSSVEYVRDPRFLIHGMAVLDDGKAPFWVPGAQLQDFVAKIDWADTRLISHTYFDSLVLCDRFGVRPAEFVDTAGLARALIGGDADLARLMPLLDLGEKGDDLKETKGLRQLPMHLYDRLASYALNDVMGCWGIYRLLYPMLPDVEKKLLSLTGRISSIGVLRINHEVISAGLQELEAEQQRVIDASGVPASVLRSNQQFSAYVRDTLGLEPPTKLNEKGQEIGAFSKNDIEFNRFRAQHPELEHVWKAKLAAMSNSDIKRAQRFKNISKLGDGTLPMLQNYWGAHTGRASGGGGLNVQNLVRGSATRLCLEAPPGYQVLVADSSNIELRVNAWFAGQEDVLQVLRDGGDVYSHVASAHFGYKVTKKTHPDERQFGKLLSLGLGFSMGWKKFQTVCALGFMGAPPVRMTDEEAYQTVMTWRRNNHAIVAMWKTLGELIPTMLDENNHTVLGPVVLKHECVEMPNGTHLLYTGLKWDHETESWRYMGHHKLTPGLFDENIVQSLARHIVFEQKLQIDALDGVTVVGSTHDEVIAIAPTDRAPSAMDEMLAIMRQPPSWAPDLPLDAEGGWAQNYSK</sequence>
<evidence type="ECO:0000256" key="4">
    <source>
        <dbReference type="ARBA" id="ARBA00049244"/>
    </source>
</evidence>
<evidence type="ECO:0000256" key="3">
    <source>
        <dbReference type="ARBA" id="ARBA00022705"/>
    </source>
</evidence>
<evidence type="ECO:0000313" key="6">
    <source>
        <dbReference type="EMBL" id="NVZ07990.1"/>
    </source>
</evidence>
<keyword evidence="3" id="KW-0235">DNA replication</keyword>
<reference evidence="6 7" key="1">
    <citation type="submission" date="2020-06" db="EMBL/GenBank/DDBJ databases">
        <title>Whole-genome sequence of Allochromatium humboldtianum DSM 21881, type strain.</title>
        <authorList>
            <person name="Kyndt J.A."/>
            <person name="Meyer T.E."/>
        </authorList>
    </citation>
    <scope>NUCLEOTIDE SEQUENCE [LARGE SCALE GENOMIC DNA]</scope>
    <source>
        <strain evidence="6 7">DSM 21881</strain>
    </source>
</reference>
<evidence type="ECO:0000256" key="2">
    <source>
        <dbReference type="ARBA" id="ARBA00012417"/>
    </source>
</evidence>
<dbReference type="PANTHER" id="PTHR10133">
    <property type="entry name" value="DNA POLYMERASE I"/>
    <property type="match status" value="1"/>
</dbReference>
<dbReference type="Gene3D" id="1.10.150.20">
    <property type="entry name" value="5' to 3' exonuclease, C-terminal subdomain"/>
    <property type="match status" value="1"/>
</dbReference>
<evidence type="ECO:0000259" key="5">
    <source>
        <dbReference type="SMART" id="SM00482"/>
    </source>
</evidence>
<dbReference type="GO" id="GO:0006261">
    <property type="term" value="P:DNA-templated DNA replication"/>
    <property type="evidence" value="ECO:0007669"/>
    <property type="project" value="InterPro"/>
</dbReference>
<dbReference type="PANTHER" id="PTHR10133:SF27">
    <property type="entry name" value="DNA POLYMERASE NU"/>
    <property type="match status" value="1"/>
</dbReference>
<dbReference type="EMBL" id="JABZEO010000001">
    <property type="protein sequence ID" value="NVZ07990.1"/>
    <property type="molecule type" value="Genomic_DNA"/>
</dbReference>
<keyword evidence="7" id="KW-1185">Reference proteome</keyword>
<dbReference type="SUPFAM" id="SSF56672">
    <property type="entry name" value="DNA/RNA polymerases"/>
    <property type="match status" value="1"/>
</dbReference>
<dbReference type="AlphaFoldDB" id="A0A850RAK8"/>